<protein>
    <recommendedName>
        <fullName evidence="1">DUF6950 domain-containing protein</fullName>
    </recommendedName>
</protein>
<evidence type="ECO:0000313" key="2">
    <source>
        <dbReference type="EMBL" id="MDO7841072.1"/>
    </source>
</evidence>
<sequence length="130" mass="13552">MARDLEALHRFFAERQNAPFEWGDHANDCVSFAAAAVVAQGGADLVAGMRWDSEDAAHAALDASGGLEAAVSGLLPFVAEAFAERGDIGAIPAGNGLILVVVEGDTVVGPGPRGIRRLPRSAMVRAWRAM</sequence>
<keyword evidence="3" id="KW-1185">Reference proteome</keyword>
<dbReference type="InterPro" id="IPR053802">
    <property type="entry name" value="DUF6950"/>
</dbReference>
<dbReference type="Pfam" id="PF22262">
    <property type="entry name" value="DUF6950"/>
    <property type="match status" value="1"/>
</dbReference>
<reference evidence="2" key="1">
    <citation type="submission" date="2023-07" db="EMBL/GenBank/DDBJ databases">
        <authorList>
            <person name="Kim M.K."/>
        </authorList>
    </citation>
    <scope>NUCLEOTIDE SEQUENCE</scope>
    <source>
        <strain evidence="2">CA1-15</strain>
    </source>
</reference>
<name>A0ABT8ZX57_9SPHN</name>
<gene>
    <name evidence="2" type="ORF">Q5H94_01925</name>
</gene>
<organism evidence="2 3">
    <name type="scientific">Sphingomonas immobilis</name>
    <dbReference type="NCBI Taxonomy" id="3063997"/>
    <lineage>
        <taxon>Bacteria</taxon>
        <taxon>Pseudomonadati</taxon>
        <taxon>Pseudomonadota</taxon>
        <taxon>Alphaproteobacteria</taxon>
        <taxon>Sphingomonadales</taxon>
        <taxon>Sphingomonadaceae</taxon>
        <taxon>Sphingomonas</taxon>
    </lineage>
</organism>
<dbReference type="EMBL" id="JAUQSZ010000001">
    <property type="protein sequence ID" value="MDO7841072.1"/>
    <property type="molecule type" value="Genomic_DNA"/>
</dbReference>
<dbReference type="Proteomes" id="UP001176468">
    <property type="component" value="Unassembled WGS sequence"/>
</dbReference>
<dbReference type="RefSeq" id="WP_304559470.1">
    <property type="nucleotide sequence ID" value="NZ_JAUQSZ010000001.1"/>
</dbReference>
<evidence type="ECO:0000259" key="1">
    <source>
        <dbReference type="Pfam" id="PF22262"/>
    </source>
</evidence>
<feature type="domain" description="DUF6950" evidence="1">
    <location>
        <begin position="6"/>
        <end position="128"/>
    </location>
</feature>
<evidence type="ECO:0000313" key="3">
    <source>
        <dbReference type="Proteomes" id="UP001176468"/>
    </source>
</evidence>
<comment type="caution">
    <text evidence="2">The sequence shown here is derived from an EMBL/GenBank/DDBJ whole genome shotgun (WGS) entry which is preliminary data.</text>
</comment>
<proteinExistence type="predicted"/>
<accession>A0ABT8ZX57</accession>